<feature type="region of interest" description="Disordered" evidence="1">
    <location>
        <begin position="45"/>
        <end position="92"/>
    </location>
</feature>
<dbReference type="EMBL" id="SMFQ01000004">
    <property type="protein sequence ID" value="TCJ84902.1"/>
    <property type="molecule type" value="Genomic_DNA"/>
</dbReference>
<dbReference type="AlphaFoldDB" id="A0A4R1EXX6"/>
<dbReference type="Proteomes" id="UP000294887">
    <property type="component" value="Unassembled WGS sequence"/>
</dbReference>
<feature type="compositionally biased region" description="Basic and acidic residues" evidence="1">
    <location>
        <begin position="49"/>
        <end position="80"/>
    </location>
</feature>
<feature type="domain" description="Zinc finger/thioredoxin putative" evidence="2">
    <location>
        <begin position="1"/>
        <end position="36"/>
    </location>
</feature>
<dbReference type="OrthoDB" id="6717714at2"/>
<protein>
    <submittedName>
        <fullName evidence="3">Putative Zn finger-like uncharacterized protein</fullName>
    </submittedName>
</protein>
<evidence type="ECO:0000313" key="3">
    <source>
        <dbReference type="EMBL" id="TCJ84902.1"/>
    </source>
</evidence>
<evidence type="ECO:0000259" key="2">
    <source>
        <dbReference type="Pfam" id="PF13717"/>
    </source>
</evidence>
<name>A0A4R1EXX6_9GAMM</name>
<organism evidence="3 4">
    <name type="scientific">Cocleimonas flava</name>
    <dbReference type="NCBI Taxonomy" id="634765"/>
    <lineage>
        <taxon>Bacteria</taxon>
        <taxon>Pseudomonadati</taxon>
        <taxon>Pseudomonadota</taxon>
        <taxon>Gammaproteobacteria</taxon>
        <taxon>Thiotrichales</taxon>
        <taxon>Thiotrichaceae</taxon>
        <taxon>Cocleimonas</taxon>
    </lineage>
</organism>
<sequence length="237" mass="27106">MFTQCEHCKAIFEINMREVTIAKGMLRCGECHQVFNGSKTLSTNMPEPYSDKKIESAKTRESKKPEEIRHTDIITDDNKDGGNNAAKADKKPAIKGVEKDSDGVGLRLKTTALLLFLLLITQVLYHYKDEILGVNRYEPDKIHMVNHNVFTHPIEKGVLLISASMENEADFDQKFPILEVRLTDSQSKLVALRRFKPNEYLENYTESMLLKKNLVTNLKLKIKDPGSKATRFQFNFL</sequence>
<keyword evidence="4" id="KW-1185">Reference proteome</keyword>
<dbReference type="InterPro" id="IPR011723">
    <property type="entry name" value="Znf/thioredoxin_put"/>
</dbReference>
<gene>
    <name evidence="3" type="ORF">EV695_2865</name>
</gene>
<comment type="caution">
    <text evidence="3">The sequence shown here is derived from an EMBL/GenBank/DDBJ whole genome shotgun (WGS) entry which is preliminary data.</text>
</comment>
<reference evidence="3 4" key="1">
    <citation type="submission" date="2019-03" db="EMBL/GenBank/DDBJ databases">
        <title>Genomic Encyclopedia of Type Strains, Phase IV (KMG-IV): sequencing the most valuable type-strain genomes for metagenomic binning, comparative biology and taxonomic classification.</title>
        <authorList>
            <person name="Goeker M."/>
        </authorList>
    </citation>
    <scope>NUCLEOTIDE SEQUENCE [LARGE SCALE GENOMIC DNA]</scope>
    <source>
        <strain evidence="3 4">DSM 24830</strain>
    </source>
</reference>
<dbReference type="NCBIfam" id="TIGR02098">
    <property type="entry name" value="MJ0042_CXXC"/>
    <property type="match status" value="1"/>
</dbReference>
<accession>A0A4R1EXX6</accession>
<dbReference type="InterPro" id="IPR021834">
    <property type="entry name" value="DUF3426"/>
</dbReference>
<dbReference type="Pfam" id="PF13717">
    <property type="entry name" value="Zn_ribbon_4"/>
    <property type="match status" value="1"/>
</dbReference>
<proteinExistence type="predicted"/>
<evidence type="ECO:0000256" key="1">
    <source>
        <dbReference type="SAM" id="MobiDB-lite"/>
    </source>
</evidence>
<dbReference type="Pfam" id="PF11906">
    <property type="entry name" value="DUF3426"/>
    <property type="match status" value="1"/>
</dbReference>
<evidence type="ECO:0000313" key="4">
    <source>
        <dbReference type="Proteomes" id="UP000294887"/>
    </source>
</evidence>
<dbReference type="RefSeq" id="WP_131907074.1">
    <property type="nucleotide sequence ID" value="NZ_BAAAFU010000006.1"/>
</dbReference>